<feature type="signal peptide" evidence="7">
    <location>
        <begin position="1"/>
        <end position="30"/>
    </location>
</feature>
<evidence type="ECO:0000256" key="3">
    <source>
        <dbReference type="ARBA" id="ARBA00022801"/>
    </source>
</evidence>
<comment type="cofactor">
    <cofactor evidence="6">
        <name>Zn(2+)</name>
        <dbReference type="ChEBI" id="CHEBI:29105"/>
    </cofactor>
    <text evidence="6">Binds 1 zinc ion per subunit.</text>
</comment>
<sequence length="267" mass="29199">MLKFLTVCSAQASAALLVSASAALPASSLAQLAYEPVALAWTAMEVEHAGVNGWEAIRQRAAHDDPLDCRSACERAQSIFQELLLVARAQTPLARQLDWSLTIVRDPAIRALSFPGGQIVISDAFIGAELVSDEALAFVLSHEMAHCVLEHERQALTFARMLLPREVPRSVADVYTEMDYNFGLLQSMEPVLQQGELEADELGLLMASAAGFAPSRQLEFMQHEVRRAGNETTVVNTHPTAGQRLQLLRDRLPLAERLYAASPVRGN</sequence>
<dbReference type="Pfam" id="PF01435">
    <property type="entry name" value="Peptidase_M48"/>
    <property type="match status" value="1"/>
</dbReference>
<dbReference type="Gene3D" id="3.30.2010.10">
    <property type="entry name" value="Metalloproteases ('zincins'), catalytic domain"/>
    <property type="match status" value="1"/>
</dbReference>
<evidence type="ECO:0000313" key="9">
    <source>
        <dbReference type="EMBL" id="AMO22584.1"/>
    </source>
</evidence>
<name>A0A127JRC9_9BURK</name>
<keyword evidence="3 6" id="KW-0378">Hydrolase</keyword>
<evidence type="ECO:0000256" key="4">
    <source>
        <dbReference type="ARBA" id="ARBA00022833"/>
    </source>
</evidence>
<keyword evidence="4 6" id="KW-0862">Zinc</keyword>
<dbReference type="OrthoDB" id="9810445at2"/>
<evidence type="ECO:0000256" key="2">
    <source>
        <dbReference type="ARBA" id="ARBA00022723"/>
    </source>
</evidence>
<dbReference type="GO" id="GO:0046872">
    <property type="term" value="F:metal ion binding"/>
    <property type="evidence" value="ECO:0007669"/>
    <property type="project" value="UniProtKB-KW"/>
</dbReference>
<evidence type="ECO:0000259" key="8">
    <source>
        <dbReference type="Pfam" id="PF01435"/>
    </source>
</evidence>
<gene>
    <name evidence="9" type="ORF">UC35_06400</name>
</gene>
<reference evidence="9 10" key="1">
    <citation type="journal article" date="2014" name="Int. J. Syst. Evol. Microbiol.">
        <title>Ramlibacter solisilvae sp. nov., isolated from forest soil, and emended description of the genus Ramlibacter.</title>
        <authorList>
            <person name="Lee H.J."/>
            <person name="Lee S.H."/>
            <person name="Lee S.S."/>
            <person name="Lee J.S."/>
            <person name="Kim Y."/>
            <person name="Kim S.C."/>
            <person name="Jeon C.O."/>
        </authorList>
    </citation>
    <scope>NUCLEOTIDE SEQUENCE [LARGE SCALE GENOMIC DNA]</scope>
    <source>
        <strain evidence="9 10">5-10</strain>
    </source>
</reference>
<dbReference type="InterPro" id="IPR051156">
    <property type="entry name" value="Mito/Outer_Membr_Metalloprot"/>
</dbReference>
<keyword evidence="2" id="KW-0479">Metal-binding</keyword>
<keyword evidence="10" id="KW-1185">Reference proteome</keyword>
<dbReference type="AlphaFoldDB" id="A0A127JRC9"/>
<dbReference type="InterPro" id="IPR001915">
    <property type="entry name" value="Peptidase_M48"/>
</dbReference>
<keyword evidence="7" id="KW-0732">Signal</keyword>
<organism evidence="9 10">
    <name type="scientific">Ramlibacter tataouinensis</name>
    <dbReference type="NCBI Taxonomy" id="94132"/>
    <lineage>
        <taxon>Bacteria</taxon>
        <taxon>Pseudomonadati</taxon>
        <taxon>Pseudomonadota</taxon>
        <taxon>Betaproteobacteria</taxon>
        <taxon>Burkholderiales</taxon>
        <taxon>Comamonadaceae</taxon>
        <taxon>Ramlibacter</taxon>
    </lineage>
</organism>
<comment type="similarity">
    <text evidence="6">Belongs to the peptidase M48 family.</text>
</comment>
<dbReference type="PANTHER" id="PTHR22726">
    <property type="entry name" value="METALLOENDOPEPTIDASE OMA1"/>
    <property type="match status" value="1"/>
</dbReference>
<dbReference type="RefSeq" id="WP_061497301.1">
    <property type="nucleotide sequence ID" value="NZ_CP010951.1"/>
</dbReference>
<evidence type="ECO:0000256" key="7">
    <source>
        <dbReference type="SAM" id="SignalP"/>
    </source>
</evidence>
<proteinExistence type="inferred from homology"/>
<evidence type="ECO:0000313" key="10">
    <source>
        <dbReference type="Proteomes" id="UP000070433"/>
    </source>
</evidence>
<feature type="chain" id="PRO_5007449590" description="Peptidase M48 domain-containing protein" evidence="7">
    <location>
        <begin position="31"/>
        <end position="267"/>
    </location>
</feature>
<evidence type="ECO:0000256" key="5">
    <source>
        <dbReference type="ARBA" id="ARBA00023049"/>
    </source>
</evidence>
<dbReference type="GO" id="GO:0004222">
    <property type="term" value="F:metalloendopeptidase activity"/>
    <property type="evidence" value="ECO:0007669"/>
    <property type="project" value="InterPro"/>
</dbReference>
<dbReference type="PANTHER" id="PTHR22726:SF1">
    <property type="entry name" value="METALLOENDOPEPTIDASE OMA1, MITOCHONDRIAL"/>
    <property type="match status" value="1"/>
</dbReference>
<keyword evidence="1 6" id="KW-0645">Protease</keyword>
<protein>
    <recommendedName>
        <fullName evidence="8">Peptidase M48 domain-containing protein</fullName>
    </recommendedName>
</protein>
<dbReference type="GO" id="GO:0016020">
    <property type="term" value="C:membrane"/>
    <property type="evidence" value="ECO:0007669"/>
    <property type="project" value="TreeGrafter"/>
</dbReference>
<evidence type="ECO:0000256" key="1">
    <source>
        <dbReference type="ARBA" id="ARBA00022670"/>
    </source>
</evidence>
<keyword evidence="5 6" id="KW-0482">Metalloprotease</keyword>
<dbReference type="EMBL" id="CP010951">
    <property type="protein sequence ID" value="AMO22584.1"/>
    <property type="molecule type" value="Genomic_DNA"/>
</dbReference>
<dbReference type="Proteomes" id="UP000070433">
    <property type="component" value="Chromosome"/>
</dbReference>
<accession>A0A127JRC9</accession>
<dbReference type="GO" id="GO:0051603">
    <property type="term" value="P:proteolysis involved in protein catabolic process"/>
    <property type="evidence" value="ECO:0007669"/>
    <property type="project" value="TreeGrafter"/>
</dbReference>
<evidence type="ECO:0000256" key="6">
    <source>
        <dbReference type="RuleBase" id="RU003983"/>
    </source>
</evidence>
<feature type="domain" description="Peptidase M48" evidence="8">
    <location>
        <begin position="76"/>
        <end position="251"/>
    </location>
</feature>